<keyword evidence="2 5" id="KW-0812">Transmembrane</keyword>
<accession>A0A7J6L8M7</accession>
<feature type="transmembrane region" description="Helical" evidence="5">
    <location>
        <begin position="437"/>
        <end position="455"/>
    </location>
</feature>
<evidence type="ECO:0000313" key="9">
    <source>
        <dbReference type="Proteomes" id="UP000591131"/>
    </source>
</evidence>
<dbReference type="InterPro" id="IPR026082">
    <property type="entry name" value="ABCA"/>
</dbReference>
<evidence type="ECO:0000259" key="6">
    <source>
        <dbReference type="Pfam" id="PF00005"/>
    </source>
</evidence>
<comment type="caution">
    <text evidence="8">The sequence shown here is derived from an EMBL/GenBank/DDBJ whole genome shotgun (WGS) entry which is preliminary data.</text>
</comment>
<feature type="transmembrane region" description="Helical" evidence="5">
    <location>
        <begin position="42"/>
        <end position="65"/>
    </location>
</feature>
<evidence type="ECO:0000259" key="7">
    <source>
        <dbReference type="Pfam" id="PF12698"/>
    </source>
</evidence>
<dbReference type="AlphaFoldDB" id="A0A7J6L8M7"/>
<dbReference type="PANTHER" id="PTHR19229">
    <property type="entry name" value="ATP-BINDING CASSETTE TRANSPORTER SUBFAMILY A ABCA"/>
    <property type="match status" value="1"/>
</dbReference>
<evidence type="ECO:0000256" key="2">
    <source>
        <dbReference type="ARBA" id="ARBA00022692"/>
    </source>
</evidence>
<dbReference type="GO" id="GO:0016887">
    <property type="term" value="F:ATP hydrolysis activity"/>
    <property type="evidence" value="ECO:0007669"/>
    <property type="project" value="InterPro"/>
</dbReference>
<dbReference type="SUPFAM" id="SSF52540">
    <property type="entry name" value="P-loop containing nucleoside triphosphate hydrolases"/>
    <property type="match status" value="1"/>
</dbReference>
<feature type="domain" description="ABC transporter" evidence="6">
    <location>
        <begin position="587"/>
        <end position="663"/>
    </location>
</feature>
<feature type="transmembrane region" description="Helical" evidence="5">
    <location>
        <begin position="412"/>
        <end position="430"/>
    </location>
</feature>
<dbReference type="GO" id="GO:0016020">
    <property type="term" value="C:membrane"/>
    <property type="evidence" value="ECO:0007669"/>
    <property type="project" value="UniProtKB-SubCell"/>
</dbReference>
<evidence type="ECO:0000256" key="5">
    <source>
        <dbReference type="SAM" id="Phobius"/>
    </source>
</evidence>
<proteinExistence type="predicted"/>
<dbReference type="InterPro" id="IPR027417">
    <property type="entry name" value="P-loop_NTPase"/>
</dbReference>
<protein>
    <submittedName>
        <fullName evidence="8">(ABC) transporter</fullName>
    </submittedName>
</protein>
<organism evidence="8 9">
    <name type="scientific">Perkinsus chesapeaki</name>
    <name type="common">Clam parasite</name>
    <name type="synonym">Perkinsus andrewsi</name>
    <dbReference type="NCBI Taxonomy" id="330153"/>
    <lineage>
        <taxon>Eukaryota</taxon>
        <taxon>Sar</taxon>
        <taxon>Alveolata</taxon>
        <taxon>Perkinsozoa</taxon>
        <taxon>Perkinsea</taxon>
        <taxon>Perkinsida</taxon>
        <taxon>Perkinsidae</taxon>
        <taxon>Perkinsus</taxon>
    </lineage>
</organism>
<evidence type="ECO:0000256" key="3">
    <source>
        <dbReference type="ARBA" id="ARBA00022989"/>
    </source>
</evidence>
<keyword evidence="4 5" id="KW-0472">Membrane</keyword>
<dbReference type="GO" id="GO:0005524">
    <property type="term" value="F:ATP binding"/>
    <property type="evidence" value="ECO:0007669"/>
    <property type="project" value="InterPro"/>
</dbReference>
<name>A0A7J6L8M7_PERCH</name>
<evidence type="ECO:0000256" key="4">
    <source>
        <dbReference type="ARBA" id="ARBA00023136"/>
    </source>
</evidence>
<feature type="transmembrane region" description="Helical" evidence="5">
    <location>
        <begin position="354"/>
        <end position="376"/>
    </location>
</feature>
<evidence type="ECO:0000313" key="8">
    <source>
        <dbReference type="EMBL" id="KAF4655541.1"/>
    </source>
</evidence>
<dbReference type="Pfam" id="PF00005">
    <property type="entry name" value="ABC_tran"/>
    <property type="match status" value="1"/>
</dbReference>
<dbReference type="GO" id="GO:0140359">
    <property type="term" value="F:ABC-type transporter activity"/>
    <property type="evidence" value="ECO:0007669"/>
    <property type="project" value="InterPro"/>
</dbReference>
<sequence length="668" mass="74323">MSAAPSTAASAAAESNPRNGLLRKQIFALTKKNYLLSRRSKLTVCCEILLPLFVAVVCFVVAPLVNSSSRDLVTYAEAEYPYTISEGARPGTLFYASRIRDTYERYTELSALTSYQNFVNNSNPITLLLTCACQTLAIGPAGTPAAEDFASYLRSSFDSVFKGLNLPQCGGGPSITISTSVSDPRDYVASSEYGSAAFPELCGYMSVENPYEVLVMGNATVGDNGRFKAVSFDYSEYNSFWYAENGDIQHGDPDDNGLIYYEALNMPALLGTYLDYRRGDSRPIAGVYPMPYESYQTRGAGSDLILLGNVLGPFLYTFSAFSVSRKLISERKGRLREGMRIMGLFDFPYNVSWYLWYVSFYLVFSFIVAVLSLVVLPIVSALWLFLLSLLYFFASMSFAFAISTLFENPNSGSTLTAVIYYVLAITVSVIERETSKWAISLLPQCAFTLIIQNLGQQLFLGKESPSATLAFQDFTLLQGLLMLIVDFVLWTVVYLYLDQVVPHEYRSSRKFYFLFTKGFWREMTGKDEVDEARGQGTEAVPSEVSSSTVDEGIERVRGEQQGKLERDGQVVRIHDLKVEFGQFRAVDGLDLTMYRDELFVLLGHNGAGKSTTINVLSGMIKPTSGAVTIFNREVPTEMPVIRRSMGICPQNDVLWDDLTVSEHFDIFA</sequence>
<dbReference type="Gene3D" id="3.40.50.300">
    <property type="entry name" value="P-loop containing nucleotide triphosphate hydrolases"/>
    <property type="match status" value="1"/>
</dbReference>
<dbReference type="InterPro" id="IPR003439">
    <property type="entry name" value="ABC_transporter-like_ATP-bd"/>
</dbReference>
<dbReference type="EMBL" id="JAAPAO010000651">
    <property type="protein sequence ID" value="KAF4655541.1"/>
    <property type="molecule type" value="Genomic_DNA"/>
</dbReference>
<feature type="domain" description="ABC-2 type transporter transmembrane" evidence="7">
    <location>
        <begin position="299"/>
        <end position="493"/>
    </location>
</feature>
<feature type="transmembrane region" description="Helical" evidence="5">
    <location>
        <begin position="475"/>
        <end position="497"/>
    </location>
</feature>
<feature type="non-terminal residue" evidence="8">
    <location>
        <position position="668"/>
    </location>
</feature>
<keyword evidence="3 5" id="KW-1133">Transmembrane helix</keyword>
<evidence type="ECO:0000256" key="1">
    <source>
        <dbReference type="ARBA" id="ARBA00004141"/>
    </source>
</evidence>
<gene>
    <name evidence="8" type="primary">ABCA12_3</name>
    <name evidence="8" type="ORF">FOL47_009399</name>
</gene>
<dbReference type="InterPro" id="IPR013525">
    <property type="entry name" value="ABC2_TM"/>
</dbReference>
<dbReference type="OrthoDB" id="4865934at2759"/>
<reference evidence="8 9" key="1">
    <citation type="submission" date="2020-04" db="EMBL/GenBank/DDBJ databases">
        <title>Perkinsus chesapeaki whole genome sequence.</title>
        <authorList>
            <person name="Bogema D.R."/>
        </authorList>
    </citation>
    <scope>NUCLEOTIDE SEQUENCE [LARGE SCALE GENOMIC DNA]</scope>
    <source>
        <strain evidence="8">ATCC PRA-425</strain>
    </source>
</reference>
<comment type="subcellular location">
    <subcellularLocation>
        <location evidence="1">Membrane</location>
        <topology evidence="1">Multi-pass membrane protein</topology>
    </subcellularLocation>
</comment>
<dbReference type="Proteomes" id="UP000591131">
    <property type="component" value="Unassembled WGS sequence"/>
</dbReference>
<dbReference type="Pfam" id="PF12698">
    <property type="entry name" value="ABC2_membrane_3"/>
    <property type="match status" value="1"/>
</dbReference>
<keyword evidence="9" id="KW-1185">Reference proteome</keyword>
<dbReference type="PANTHER" id="PTHR19229:SF265">
    <property type="match status" value="1"/>
</dbReference>
<feature type="transmembrane region" description="Helical" evidence="5">
    <location>
        <begin position="383"/>
        <end position="406"/>
    </location>
</feature>